<evidence type="ECO:0000256" key="9">
    <source>
        <dbReference type="ARBA" id="ARBA00022723"/>
    </source>
</evidence>
<dbReference type="EMBL" id="AP012029">
    <property type="protein sequence ID" value="BAJ63192.1"/>
    <property type="molecule type" value="Genomic_DNA"/>
</dbReference>
<evidence type="ECO:0000256" key="10">
    <source>
        <dbReference type="ARBA" id="ARBA00022777"/>
    </source>
</evidence>
<dbReference type="GO" id="GO:0046983">
    <property type="term" value="F:protein dimerization activity"/>
    <property type="evidence" value="ECO:0007669"/>
    <property type="project" value="InterPro"/>
</dbReference>
<dbReference type="Pfam" id="PF07730">
    <property type="entry name" value="HisKA_3"/>
    <property type="match status" value="1"/>
</dbReference>
<dbReference type="STRING" id="926569.ANT_11580"/>
<keyword evidence="11" id="KW-0408">Iron</keyword>
<keyword evidence="16" id="KW-0175">Coiled coil</keyword>
<dbReference type="InterPro" id="IPR011712">
    <property type="entry name" value="Sig_transdc_His_kin_sub3_dim/P"/>
</dbReference>
<dbReference type="RefSeq" id="WP_013559580.1">
    <property type="nucleotide sequence ID" value="NC_014960.1"/>
</dbReference>
<evidence type="ECO:0000313" key="18">
    <source>
        <dbReference type="EMBL" id="BAJ63192.1"/>
    </source>
</evidence>
<dbReference type="EC" id="2.7.13.3" evidence="4"/>
<name>E8N428_ANATU</name>
<dbReference type="GO" id="GO:0051539">
    <property type="term" value="F:4 iron, 4 sulfur cluster binding"/>
    <property type="evidence" value="ECO:0007669"/>
    <property type="project" value="UniProtKB-KW"/>
</dbReference>
<feature type="coiled-coil region" evidence="16">
    <location>
        <begin position="19"/>
        <end position="103"/>
    </location>
</feature>
<dbReference type="AlphaFoldDB" id="E8N428"/>
<comment type="catalytic activity">
    <reaction evidence="1">
        <text>ATP + protein L-histidine = ADP + protein N-phospho-L-histidine.</text>
        <dbReference type="EC" id="2.7.13.3"/>
    </reaction>
</comment>
<keyword evidence="13" id="KW-0411">Iron-sulfur</keyword>
<evidence type="ECO:0000256" key="4">
    <source>
        <dbReference type="ARBA" id="ARBA00012438"/>
    </source>
</evidence>
<keyword evidence="8" id="KW-0808">Transferase</keyword>
<evidence type="ECO:0000256" key="7">
    <source>
        <dbReference type="ARBA" id="ARBA00022490"/>
    </source>
</evidence>
<keyword evidence="9" id="KW-0479">Metal-binding</keyword>
<dbReference type="Gene3D" id="1.20.5.1930">
    <property type="match status" value="1"/>
</dbReference>
<sequence length="358" mass="40182">MALQVPNAGVEENPWEAFLKELDNEYEQAQRTLKEVSLMLTQSQAELAKLTQRNASITAHLQQVQAQFDTMPRSDIKMAYNAALDAQQRLLVMRGQLDKLQNDEEALRRYVTLIEKVRQILPMAGRGGKISGKGYSGSGSAMLEMVINAQEAERQRLSRQMHDGPAQALSNFIVQTEIVARLLDIDQARAKEEMASLKDAATSTFKQVRTFIFELRPMMLDDLGLFPTIKRYLESLKEQTGCDININIKGSERRYQSFLEVMIFRAIQELVGNAYRHNQESPRVQITVSLVADDTTLRVSVSDNGKGFDPEAVEKSSSLGLKLIRERVELLGGYMEIDAGIGRGARITFQVPILEAEA</sequence>
<dbReference type="GO" id="GO:0005737">
    <property type="term" value="C:cytoplasm"/>
    <property type="evidence" value="ECO:0007669"/>
    <property type="project" value="UniProtKB-SubCell"/>
</dbReference>
<comment type="subcellular location">
    <subcellularLocation>
        <location evidence="3">Cytoplasm</location>
    </subcellularLocation>
</comment>
<evidence type="ECO:0000256" key="8">
    <source>
        <dbReference type="ARBA" id="ARBA00022679"/>
    </source>
</evidence>
<dbReference type="Proteomes" id="UP000008922">
    <property type="component" value="Chromosome"/>
</dbReference>
<dbReference type="FunCoup" id="E8N428">
    <property type="interactions" value="32"/>
</dbReference>
<keyword evidence="10 18" id="KW-0418">Kinase</keyword>
<dbReference type="InterPro" id="IPR036890">
    <property type="entry name" value="HATPase_C_sf"/>
</dbReference>
<keyword evidence="12" id="KW-0902">Two-component regulatory system</keyword>
<organism evidence="18 19">
    <name type="scientific">Anaerolinea thermophila (strain DSM 14523 / JCM 11388 / NBRC 100420 / UNI-1)</name>
    <dbReference type="NCBI Taxonomy" id="926569"/>
    <lineage>
        <taxon>Bacteria</taxon>
        <taxon>Bacillati</taxon>
        <taxon>Chloroflexota</taxon>
        <taxon>Anaerolineae</taxon>
        <taxon>Anaerolineales</taxon>
        <taxon>Anaerolineaceae</taxon>
        <taxon>Anaerolinea</taxon>
    </lineage>
</organism>
<dbReference type="InterPro" id="IPR005467">
    <property type="entry name" value="His_kinase_dom"/>
</dbReference>
<dbReference type="InterPro" id="IPR003594">
    <property type="entry name" value="HATPase_dom"/>
</dbReference>
<dbReference type="OrthoDB" id="9781904at2"/>
<dbReference type="GO" id="GO:0016020">
    <property type="term" value="C:membrane"/>
    <property type="evidence" value="ECO:0007669"/>
    <property type="project" value="InterPro"/>
</dbReference>
<keyword evidence="6" id="KW-0004">4Fe-4S</keyword>
<dbReference type="PRINTS" id="PR00344">
    <property type="entry name" value="BCTRLSENSOR"/>
</dbReference>
<dbReference type="InterPro" id="IPR004358">
    <property type="entry name" value="Sig_transdc_His_kin-like_C"/>
</dbReference>
<evidence type="ECO:0000256" key="2">
    <source>
        <dbReference type="ARBA" id="ARBA00001966"/>
    </source>
</evidence>
<dbReference type="InterPro" id="IPR050482">
    <property type="entry name" value="Sensor_HK_TwoCompSys"/>
</dbReference>
<dbReference type="SMART" id="SM00387">
    <property type="entry name" value="HATPase_c"/>
    <property type="match status" value="1"/>
</dbReference>
<dbReference type="KEGG" id="atm:ANT_11580"/>
<dbReference type="GO" id="GO:0046872">
    <property type="term" value="F:metal ion binding"/>
    <property type="evidence" value="ECO:0007669"/>
    <property type="project" value="UniProtKB-KW"/>
</dbReference>
<evidence type="ECO:0000256" key="11">
    <source>
        <dbReference type="ARBA" id="ARBA00023004"/>
    </source>
</evidence>
<evidence type="ECO:0000256" key="6">
    <source>
        <dbReference type="ARBA" id="ARBA00022485"/>
    </source>
</evidence>
<dbReference type="CDD" id="cd16917">
    <property type="entry name" value="HATPase_UhpB-NarQ-NarX-like"/>
    <property type="match status" value="1"/>
</dbReference>
<accession>E8N428</accession>
<evidence type="ECO:0000256" key="5">
    <source>
        <dbReference type="ARBA" id="ARBA00017322"/>
    </source>
</evidence>
<proteinExistence type="predicted"/>
<protein>
    <recommendedName>
        <fullName evidence="5">Oxygen sensor histidine kinase NreB</fullName>
        <ecNumber evidence="4">2.7.13.3</ecNumber>
    </recommendedName>
    <alternativeName>
        <fullName evidence="15">Nitrogen regulation protein B</fullName>
    </alternativeName>
</protein>
<evidence type="ECO:0000256" key="1">
    <source>
        <dbReference type="ARBA" id="ARBA00000085"/>
    </source>
</evidence>
<evidence type="ECO:0000256" key="14">
    <source>
        <dbReference type="ARBA" id="ARBA00024827"/>
    </source>
</evidence>
<dbReference type="SUPFAM" id="SSF55874">
    <property type="entry name" value="ATPase domain of HSP90 chaperone/DNA topoisomerase II/histidine kinase"/>
    <property type="match status" value="1"/>
</dbReference>
<comment type="cofactor">
    <cofactor evidence="2">
        <name>[4Fe-4S] cluster</name>
        <dbReference type="ChEBI" id="CHEBI:49883"/>
    </cofactor>
</comment>
<dbReference type="Gene3D" id="3.30.565.10">
    <property type="entry name" value="Histidine kinase-like ATPase, C-terminal domain"/>
    <property type="match status" value="1"/>
</dbReference>
<feature type="domain" description="Histidine kinase" evidence="17">
    <location>
        <begin position="164"/>
        <end position="355"/>
    </location>
</feature>
<dbReference type="PANTHER" id="PTHR24421:SF55">
    <property type="entry name" value="SENSOR HISTIDINE KINASE YDFH"/>
    <property type="match status" value="1"/>
</dbReference>
<evidence type="ECO:0000259" key="17">
    <source>
        <dbReference type="PROSITE" id="PS50109"/>
    </source>
</evidence>
<comment type="function">
    <text evidence="14">Member of the two-component regulatory system NreB/NreC involved in the control of dissimilatory nitrate/nitrite reduction in response to oxygen. NreB functions as a direct oxygen sensor histidine kinase which is autophosphorylated, in the absence of oxygen, probably at the conserved histidine residue, and transfers its phosphate group probably to a conserved aspartate residue of NreC. NreB/NreC activates the expression of the nitrate (narGHJI) and nitrite (nir) reductase operons, as well as the putative nitrate transporter gene narT.</text>
</comment>
<dbReference type="GO" id="GO:0000155">
    <property type="term" value="F:phosphorelay sensor kinase activity"/>
    <property type="evidence" value="ECO:0007669"/>
    <property type="project" value="InterPro"/>
</dbReference>
<reference evidence="18 19" key="1">
    <citation type="submission" date="2010-12" db="EMBL/GenBank/DDBJ databases">
        <title>Whole genome sequence of Anaerolinea thermophila UNI-1.</title>
        <authorList>
            <person name="Narita-Yamada S."/>
            <person name="Kishi E."/>
            <person name="Watanabe Y."/>
            <person name="Takasaki K."/>
            <person name="Ankai A."/>
            <person name="Oguchi A."/>
            <person name="Fukui S."/>
            <person name="Takahashi M."/>
            <person name="Yashiro I."/>
            <person name="Hosoyama A."/>
            <person name="Sekiguchi Y."/>
            <person name="Hanada S."/>
            <person name="Fujita N."/>
        </authorList>
    </citation>
    <scope>NUCLEOTIDE SEQUENCE [LARGE SCALE GENOMIC DNA]</scope>
    <source>
        <strain evidence="19">DSM 14523 / JCM 11388 / NBRC 100420 / UNI-1</strain>
    </source>
</reference>
<evidence type="ECO:0000256" key="16">
    <source>
        <dbReference type="SAM" id="Coils"/>
    </source>
</evidence>
<keyword evidence="19" id="KW-1185">Reference proteome</keyword>
<gene>
    <name evidence="18" type="ordered locus">ANT_11580</name>
</gene>
<dbReference type="Pfam" id="PF02518">
    <property type="entry name" value="HATPase_c"/>
    <property type="match status" value="1"/>
</dbReference>
<dbReference type="eggNOG" id="COG4585">
    <property type="taxonomic scope" value="Bacteria"/>
</dbReference>
<evidence type="ECO:0000256" key="12">
    <source>
        <dbReference type="ARBA" id="ARBA00023012"/>
    </source>
</evidence>
<evidence type="ECO:0000256" key="3">
    <source>
        <dbReference type="ARBA" id="ARBA00004496"/>
    </source>
</evidence>
<evidence type="ECO:0000256" key="13">
    <source>
        <dbReference type="ARBA" id="ARBA00023014"/>
    </source>
</evidence>
<keyword evidence="7" id="KW-0963">Cytoplasm</keyword>
<dbReference type="PANTHER" id="PTHR24421">
    <property type="entry name" value="NITRATE/NITRITE SENSOR PROTEIN NARX-RELATED"/>
    <property type="match status" value="1"/>
</dbReference>
<evidence type="ECO:0000313" key="19">
    <source>
        <dbReference type="Proteomes" id="UP000008922"/>
    </source>
</evidence>
<evidence type="ECO:0000256" key="15">
    <source>
        <dbReference type="ARBA" id="ARBA00030800"/>
    </source>
</evidence>
<dbReference type="InParanoid" id="E8N428"/>
<dbReference type="HOGENOM" id="CLU_000445_20_0_0"/>
<dbReference type="PROSITE" id="PS50109">
    <property type="entry name" value="HIS_KIN"/>
    <property type="match status" value="1"/>
</dbReference>